<reference evidence="1 2" key="1">
    <citation type="journal article" date="2009" name="Stand. Genomic Sci.">
        <title>Complete genome sequence of Desulfotomaculum acetoxidans type strain (5575).</title>
        <authorList>
            <person name="Spring S."/>
            <person name="Lapidus A."/>
            <person name="Schroder M."/>
            <person name="Gleim D."/>
            <person name="Sims D."/>
            <person name="Meincke L."/>
            <person name="Glavina Del Rio T."/>
            <person name="Tice H."/>
            <person name="Copeland A."/>
            <person name="Cheng J.F."/>
            <person name="Lucas S."/>
            <person name="Chen F."/>
            <person name="Nolan M."/>
            <person name="Bruce D."/>
            <person name="Goodwin L."/>
            <person name="Pitluck S."/>
            <person name="Ivanova N."/>
            <person name="Mavromatis K."/>
            <person name="Mikhailova N."/>
            <person name="Pati A."/>
            <person name="Chen A."/>
            <person name="Palaniappan K."/>
            <person name="Land M."/>
            <person name="Hauser L."/>
            <person name="Chang Y.J."/>
            <person name="Jeffries C.D."/>
            <person name="Chain P."/>
            <person name="Saunders E."/>
            <person name="Brettin T."/>
            <person name="Detter J.C."/>
            <person name="Goker M."/>
            <person name="Bristow J."/>
            <person name="Eisen J.A."/>
            <person name="Markowitz V."/>
            <person name="Hugenholtz P."/>
            <person name="Kyrpides N.C."/>
            <person name="Klenk H.P."/>
            <person name="Han C."/>
        </authorList>
    </citation>
    <scope>NUCLEOTIDE SEQUENCE [LARGE SCALE GENOMIC DNA]</scope>
    <source>
        <strain evidence="2">ATCC 49208 / DSM 771 / VKM B-1644</strain>
    </source>
</reference>
<dbReference type="KEGG" id="dae:Dtox_1803"/>
<dbReference type="OrthoDB" id="6412948at2"/>
<accession>C8VXK0</accession>
<organism evidence="1 2">
    <name type="scientific">Desulfofarcimen acetoxidans (strain ATCC 49208 / DSM 771 / KCTC 5769 / VKM B-1644 / 5575)</name>
    <name type="common">Desulfotomaculum acetoxidans</name>
    <dbReference type="NCBI Taxonomy" id="485916"/>
    <lineage>
        <taxon>Bacteria</taxon>
        <taxon>Bacillati</taxon>
        <taxon>Bacillota</taxon>
        <taxon>Clostridia</taxon>
        <taxon>Eubacteriales</taxon>
        <taxon>Peptococcaceae</taxon>
        <taxon>Desulfofarcimen</taxon>
    </lineage>
</organism>
<dbReference type="Gene3D" id="3.40.1260.10">
    <property type="entry name" value="DsrEFH-like"/>
    <property type="match status" value="1"/>
</dbReference>
<dbReference type="Proteomes" id="UP000002217">
    <property type="component" value="Chromosome"/>
</dbReference>
<dbReference type="Pfam" id="PF02635">
    <property type="entry name" value="DsrE"/>
    <property type="match status" value="1"/>
</dbReference>
<name>C8VXK0_DESAS</name>
<gene>
    <name evidence="1" type="ordered locus">Dtox_1803</name>
</gene>
<dbReference type="HOGENOM" id="CLU_127515_4_2_9"/>
<dbReference type="STRING" id="485916.Dtox_1803"/>
<keyword evidence="2" id="KW-1185">Reference proteome</keyword>
<evidence type="ECO:0000313" key="1">
    <source>
        <dbReference type="EMBL" id="ACV62656.1"/>
    </source>
</evidence>
<sequence length="116" mass="12977">MARYKTIFALNEDNAVKKNMAVRNITNLIKDLGSENVEIELIAYAGGINDFYLKGSEYEEKLAELHNKGVILAVCSNTLKDKNIPAEQLLPFVQIVSSAVGELTRKQTEGWSYIKI</sequence>
<proteinExistence type="predicted"/>
<dbReference type="RefSeq" id="WP_015757367.1">
    <property type="nucleotide sequence ID" value="NC_013216.1"/>
</dbReference>
<dbReference type="EMBL" id="CP001720">
    <property type="protein sequence ID" value="ACV62656.1"/>
    <property type="molecule type" value="Genomic_DNA"/>
</dbReference>
<evidence type="ECO:0000313" key="2">
    <source>
        <dbReference type="Proteomes" id="UP000002217"/>
    </source>
</evidence>
<dbReference type="InterPro" id="IPR027396">
    <property type="entry name" value="DsrEFH-like"/>
</dbReference>
<dbReference type="PANTHER" id="PTHR37691:SF1">
    <property type="entry name" value="BLR3518 PROTEIN"/>
    <property type="match status" value="1"/>
</dbReference>
<dbReference type="SUPFAM" id="SSF75169">
    <property type="entry name" value="DsrEFH-like"/>
    <property type="match status" value="1"/>
</dbReference>
<protein>
    <submittedName>
        <fullName evidence="1">Uncharacterized protein</fullName>
    </submittedName>
</protein>
<dbReference type="PANTHER" id="PTHR37691">
    <property type="entry name" value="BLR3518 PROTEIN"/>
    <property type="match status" value="1"/>
</dbReference>
<dbReference type="AlphaFoldDB" id="C8VXK0"/>
<dbReference type="eggNOG" id="COG1416">
    <property type="taxonomic scope" value="Bacteria"/>
</dbReference>
<dbReference type="InterPro" id="IPR003787">
    <property type="entry name" value="Sulphur_relay_DsrE/F-like"/>
</dbReference>